<dbReference type="OrthoDB" id="42972at2157"/>
<accession>A0A510E6R0</accession>
<keyword evidence="4" id="KW-1185">Reference proteome</keyword>
<keyword evidence="1" id="KW-1133">Transmembrane helix</keyword>
<proteinExistence type="predicted"/>
<dbReference type="Proteomes" id="UP000322983">
    <property type="component" value="Chromosome"/>
</dbReference>
<dbReference type="STRING" id="1294262.GCA_001316085_02623"/>
<dbReference type="Proteomes" id="UP000325030">
    <property type="component" value="Chromosome"/>
</dbReference>
<keyword evidence="1" id="KW-0472">Membrane</keyword>
<evidence type="ECO:0000313" key="4">
    <source>
        <dbReference type="Proteomes" id="UP000322983"/>
    </source>
</evidence>
<dbReference type="RefSeq" id="WP_167747990.1">
    <property type="nucleotide sequence ID" value="NZ_AP018929.1"/>
</dbReference>
<keyword evidence="1" id="KW-0812">Transmembrane</keyword>
<accession>A0A510DYK6</accession>
<evidence type="ECO:0000313" key="5">
    <source>
        <dbReference type="Proteomes" id="UP000325030"/>
    </source>
</evidence>
<organism evidence="2 4">
    <name type="scientific">Sulfuracidifex tepidarius</name>
    <dbReference type="NCBI Taxonomy" id="1294262"/>
    <lineage>
        <taxon>Archaea</taxon>
        <taxon>Thermoproteota</taxon>
        <taxon>Thermoprotei</taxon>
        <taxon>Sulfolobales</taxon>
        <taxon>Sulfolobaceae</taxon>
        <taxon>Sulfuracidifex</taxon>
    </lineage>
</organism>
<feature type="transmembrane region" description="Helical" evidence="1">
    <location>
        <begin position="26"/>
        <end position="46"/>
    </location>
</feature>
<dbReference type="AlphaFoldDB" id="A0A510DYK6"/>
<dbReference type="EMBL" id="AP018930">
    <property type="protein sequence ID" value="BBG28117.1"/>
    <property type="molecule type" value="Genomic_DNA"/>
</dbReference>
<gene>
    <name evidence="2" type="ORF">IC006_2658</name>
    <name evidence="3" type="ORF">IC007_2672</name>
</gene>
<name>A0A510DYK6_9CREN</name>
<reference evidence="5" key="1">
    <citation type="submission" date="2018-09" db="EMBL/GenBank/DDBJ databases">
        <title>Complete Genome Sequencing of Sulfolobus sp. JCM 16834.</title>
        <authorList>
            <person name="Kato S."/>
            <person name="Itoh T."/>
            <person name="Ohkuma M."/>
        </authorList>
    </citation>
    <scope>NUCLEOTIDE SEQUENCE [LARGE SCALE GENOMIC DNA]</scope>
    <source>
        <strain evidence="5">IC-007</strain>
    </source>
</reference>
<protein>
    <submittedName>
        <fullName evidence="2">Uncharacterized protein</fullName>
    </submittedName>
</protein>
<reference evidence="2 4" key="2">
    <citation type="journal article" date="2020" name="Int. J. Syst. Evol. Microbiol.">
        <title>Sulfuracidifex tepidarius gen. nov., sp. nov. and transfer of Sulfolobus metallicus Huber and Stetter 1992 to the genus Sulfuracidifex as Sulfuracidifex metallicus comb. nov.</title>
        <authorList>
            <person name="Itoh T."/>
            <person name="Miura T."/>
            <person name="Sakai H.D."/>
            <person name="Kato S."/>
            <person name="Ohkuma M."/>
            <person name="Takashina T."/>
        </authorList>
    </citation>
    <scope>NUCLEOTIDE SEQUENCE [LARGE SCALE GENOMIC DNA]</scope>
    <source>
        <strain evidence="2 4">IC-006</strain>
        <strain evidence="3">IC-007</strain>
    </source>
</reference>
<evidence type="ECO:0000313" key="3">
    <source>
        <dbReference type="EMBL" id="BBG28117.1"/>
    </source>
</evidence>
<dbReference type="GeneID" id="52251665"/>
<dbReference type="KEGG" id="step:IC006_2658"/>
<sequence>MSKEQKTQEINSIMDLIKALFKDDNWYLGGFIVALILFILFDLAAFTPH</sequence>
<dbReference type="EMBL" id="AP018929">
    <property type="protein sequence ID" value="BBG25323.1"/>
    <property type="molecule type" value="Genomic_DNA"/>
</dbReference>
<evidence type="ECO:0000313" key="2">
    <source>
        <dbReference type="EMBL" id="BBG25323.1"/>
    </source>
</evidence>
<evidence type="ECO:0000256" key="1">
    <source>
        <dbReference type="SAM" id="Phobius"/>
    </source>
</evidence>